<dbReference type="InterPro" id="IPR036390">
    <property type="entry name" value="WH_DNA-bd_sf"/>
</dbReference>
<evidence type="ECO:0000313" key="8">
    <source>
        <dbReference type="Proteomes" id="UP000000245"/>
    </source>
</evidence>
<dbReference type="AlphaFoldDB" id="A5G0R1"/>
<evidence type="ECO:0000256" key="2">
    <source>
        <dbReference type="ARBA" id="ARBA00022490"/>
    </source>
</evidence>
<dbReference type="eggNOG" id="COG1846">
    <property type="taxonomic scope" value="Bacteria"/>
</dbReference>
<sequence length="154" mass="17052">MAAAREGFSNLCLGEQLCFALYAATHAITRVYRPLLAEFGLTYPQYIVLLVLFERAESTVNGIAEALRLDAATVTPLLKRLAEAGWVSRERSQADERVVVVKLTAKSHAAAAQLSAVQHKVRCRAGLDDLQFERLRTELIDLTQRLSVEVEEPA</sequence>
<evidence type="ECO:0000256" key="1">
    <source>
        <dbReference type="ARBA" id="ARBA00004496"/>
    </source>
</evidence>
<gene>
    <name evidence="7" type="ordered locus">Acry_2248</name>
</gene>
<dbReference type="SMART" id="SM00347">
    <property type="entry name" value="HTH_MARR"/>
    <property type="match status" value="1"/>
</dbReference>
<dbReference type="KEGG" id="acr:Acry_2248"/>
<dbReference type="GO" id="GO:0006950">
    <property type="term" value="P:response to stress"/>
    <property type="evidence" value="ECO:0007669"/>
    <property type="project" value="TreeGrafter"/>
</dbReference>
<evidence type="ECO:0000259" key="6">
    <source>
        <dbReference type="PROSITE" id="PS50995"/>
    </source>
</evidence>
<dbReference type="PANTHER" id="PTHR33164">
    <property type="entry name" value="TRANSCRIPTIONAL REGULATOR, MARR FAMILY"/>
    <property type="match status" value="1"/>
</dbReference>
<proteinExistence type="predicted"/>
<dbReference type="InterPro" id="IPR036388">
    <property type="entry name" value="WH-like_DNA-bd_sf"/>
</dbReference>
<dbReference type="PROSITE" id="PS50995">
    <property type="entry name" value="HTH_MARR_2"/>
    <property type="match status" value="1"/>
</dbReference>
<dbReference type="InterPro" id="IPR039422">
    <property type="entry name" value="MarR/SlyA-like"/>
</dbReference>
<evidence type="ECO:0000256" key="3">
    <source>
        <dbReference type="ARBA" id="ARBA00023015"/>
    </source>
</evidence>
<protein>
    <submittedName>
        <fullName evidence="7">Transcriptional regulator, MarR family</fullName>
    </submittedName>
</protein>
<dbReference type="HOGENOM" id="CLU_083287_3_0_5"/>
<dbReference type="GO" id="GO:0003677">
    <property type="term" value="F:DNA binding"/>
    <property type="evidence" value="ECO:0007669"/>
    <property type="project" value="UniProtKB-KW"/>
</dbReference>
<keyword evidence="3" id="KW-0805">Transcription regulation</keyword>
<keyword evidence="2" id="KW-0963">Cytoplasm</keyword>
<dbReference type="SUPFAM" id="SSF46785">
    <property type="entry name" value="Winged helix' DNA-binding domain"/>
    <property type="match status" value="1"/>
</dbReference>
<dbReference type="Gene3D" id="1.10.10.10">
    <property type="entry name" value="Winged helix-like DNA-binding domain superfamily/Winged helix DNA-binding domain"/>
    <property type="match status" value="1"/>
</dbReference>
<comment type="subcellular location">
    <subcellularLocation>
        <location evidence="1">Cytoplasm</location>
    </subcellularLocation>
</comment>
<dbReference type="GO" id="GO:0003700">
    <property type="term" value="F:DNA-binding transcription factor activity"/>
    <property type="evidence" value="ECO:0007669"/>
    <property type="project" value="InterPro"/>
</dbReference>
<dbReference type="PRINTS" id="PR00598">
    <property type="entry name" value="HTHMARR"/>
</dbReference>
<reference evidence="7 8" key="1">
    <citation type="submission" date="2007-05" db="EMBL/GenBank/DDBJ databases">
        <title>Complete sequence of chromosome of Acidiphilium cryptum JF-5.</title>
        <authorList>
            <consortium name="US DOE Joint Genome Institute"/>
            <person name="Copeland A."/>
            <person name="Lucas S."/>
            <person name="Lapidus A."/>
            <person name="Barry K."/>
            <person name="Detter J.C."/>
            <person name="Glavina del Rio T."/>
            <person name="Hammon N."/>
            <person name="Israni S."/>
            <person name="Dalin E."/>
            <person name="Tice H."/>
            <person name="Pitluck S."/>
            <person name="Sims D."/>
            <person name="Brettin T."/>
            <person name="Bruce D."/>
            <person name="Han C."/>
            <person name="Schmutz J."/>
            <person name="Larimer F."/>
            <person name="Land M."/>
            <person name="Hauser L."/>
            <person name="Kyrpides N."/>
            <person name="Kim E."/>
            <person name="Magnuson T."/>
            <person name="Richardson P."/>
        </authorList>
    </citation>
    <scope>NUCLEOTIDE SEQUENCE [LARGE SCALE GENOMIC DNA]</scope>
    <source>
        <strain evidence="7 8">JF-5</strain>
    </source>
</reference>
<dbReference type="RefSeq" id="WP_007424751.1">
    <property type="nucleotide sequence ID" value="NC_009484.1"/>
</dbReference>
<dbReference type="Pfam" id="PF22381">
    <property type="entry name" value="Staph_reg_Sar_Rot"/>
    <property type="match status" value="1"/>
</dbReference>
<dbReference type="GO" id="GO:0005737">
    <property type="term" value="C:cytoplasm"/>
    <property type="evidence" value="ECO:0007669"/>
    <property type="project" value="UniProtKB-SubCell"/>
</dbReference>
<dbReference type="PANTHER" id="PTHR33164:SF5">
    <property type="entry name" value="ORGANIC HYDROPEROXIDE RESISTANCE TRANSCRIPTIONAL REGULATOR"/>
    <property type="match status" value="1"/>
</dbReference>
<dbReference type="InterPro" id="IPR055166">
    <property type="entry name" value="Transc_reg_Sar_Rot_HTH"/>
</dbReference>
<dbReference type="Proteomes" id="UP000000245">
    <property type="component" value="Chromosome"/>
</dbReference>
<keyword evidence="4" id="KW-0238">DNA-binding</keyword>
<dbReference type="InterPro" id="IPR000835">
    <property type="entry name" value="HTH_MarR-typ"/>
</dbReference>
<organism evidence="7 8">
    <name type="scientific">Acidiphilium cryptum (strain JF-5)</name>
    <dbReference type="NCBI Taxonomy" id="349163"/>
    <lineage>
        <taxon>Bacteria</taxon>
        <taxon>Pseudomonadati</taxon>
        <taxon>Pseudomonadota</taxon>
        <taxon>Alphaproteobacteria</taxon>
        <taxon>Acetobacterales</taxon>
        <taxon>Acidocellaceae</taxon>
        <taxon>Acidiphilium</taxon>
    </lineage>
</organism>
<feature type="domain" description="HTH marR-type" evidence="6">
    <location>
        <begin position="14"/>
        <end position="148"/>
    </location>
</feature>
<name>A5G0R1_ACICJ</name>
<dbReference type="STRING" id="349163.Acry_2248"/>
<keyword evidence="5" id="KW-0804">Transcription</keyword>
<evidence type="ECO:0000256" key="5">
    <source>
        <dbReference type="ARBA" id="ARBA00023163"/>
    </source>
</evidence>
<evidence type="ECO:0000313" key="7">
    <source>
        <dbReference type="EMBL" id="ABQ31443.1"/>
    </source>
</evidence>
<dbReference type="EMBL" id="CP000697">
    <property type="protein sequence ID" value="ABQ31443.1"/>
    <property type="molecule type" value="Genomic_DNA"/>
</dbReference>
<evidence type="ECO:0000256" key="4">
    <source>
        <dbReference type="ARBA" id="ARBA00023125"/>
    </source>
</evidence>
<accession>A5G0R1</accession>
<keyword evidence="8" id="KW-1185">Reference proteome</keyword>